<dbReference type="AlphaFoldDB" id="A0A1T5GBQ1"/>
<dbReference type="Proteomes" id="UP000190150">
    <property type="component" value="Unassembled WGS sequence"/>
</dbReference>
<accession>A0A1T5GBQ1</accession>
<evidence type="ECO:0000313" key="3">
    <source>
        <dbReference type="Proteomes" id="UP000190150"/>
    </source>
</evidence>
<dbReference type="EMBL" id="FUZF01000023">
    <property type="protein sequence ID" value="SKC05802.1"/>
    <property type="molecule type" value="Genomic_DNA"/>
</dbReference>
<keyword evidence="1" id="KW-0812">Transmembrane</keyword>
<keyword evidence="3" id="KW-1185">Reference proteome</keyword>
<evidence type="ECO:0000256" key="1">
    <source>
        <dbReference type="SAM" id="Phobius"/>
    </source>
</evidence>
<dbReference type="STRING" id="1513896.SAMN05660841_03936"/>
<keyword evidence="1" id="KW-0472">Membrane</keyword>
<gene>
    <name evidence="2" type="ORF">SAMN05660841_03936</name>
</gene>
<proteinExistence type="predicted"/>
<reference evidence="3" key="1">
    <citation type="submission" date="2017-02" db="EMBL/GenBank/DDBJ databases">
        <authorList>
            <person name="Varghese N."/>
            <person name="Submissions S."/>
        </authorList>
    </citation>
    <scope>NUCLEOTIDE SEQUENCE [LARGE SCALE GENOMIC DNA]</scope>
    <source>
        <strain evidence="3">DSM 24091</strain>
    </source>
</reference>
<name>A0A1T5GBQ1_9SPHI</name>
<feature type="transmembrane region" description="Helical" evidence="1">
    <location>
        <begin position="21"/>
        <end position="39"/>
    </location>
</feature>
<protein>
    <submittedName>
        <fullName evidence="2">Uncharacterized protein</fullName>
    </submittedName>
</protein>
<sequence length="140" mass="16067">MSSIEKTIKCPNNYLHMKKNKRVWFIAIPIILILGYLIWDSFSQKSIKDIPGNFEEVAFVRNEQNKGGIVRIYAVTVGDRANANYDACADLFPTNDYNSVTRIFFFDKNAPYPVQLQVEAPYYDTTQFNAINIVKRSGSK</sequence>
<keyword evidence="1" id="KW-1133">Transmembrane helix</keyword>
<organism evidence="2 3">
    <name type="scientific">Sphingobacterium nematocida</name>
    <dbReference type="NCBI Taxonomy" id="1513896"/>
    <lineage>
        <taxon>Bacteria</taxon>
        <taxon>Pseudomonadati</taxon>
        <taxon>Bacteroidota</taxon>
        <taxon>Sphingobacteriia</taxon>
        <taxon>Sphingobacteriales</taxon>
        <taxon>Sphingobacteriaceae</taxon>
        <taxon>Sphingobacterium</taxon>
    </lineage>
</organism>
<evidence type="ECO:0000313" key="2">
    <source>
        <dbReference type="EMBL" id="SKC05802.1"/>
    </source>
</evidence>